<protein>
    <submittedName>
        <fullName evidence="4">2-polyprenyl-6-methoxyphenol hydroxylase-like FAD-dependent oxidoreductase</fullName>
    </submittedName>
</protein>
<dbReference type="RefSeq" id="WP_141965761.1">
    <property type="nucleotide sequence ID" value="NZ_VFPO01000001.1"/>
</dbReference>
<organism evidence="4 5">
    <name type="scientific">Actinomadura hallensis</name>
    <dbReference type="NCBI Taxonomy" id="337895"/>
    <lineage>
        <taxon>Bacteria</taxon>
        <taxon>Bacillati</taxon>
        <taxon>Actinomycetota</taxon>
        <taxon>Actinomycetes</taxon>
        <taxon>Streptosporangiales</taxon>
        <taxon>Thermomonosporaceae</taxon>
        <taxon>Actinomadura</taxon>
    </lineage>
</organism>
<keyword evidence="2" id="KW-0503">Monooxygenase</keyword>
<dbReference type="PANTHER" id="PTHR13789:SF309">
    <property type="entry name" value="PUTATIVE (AFU_ORTHOLOGUE AFUA_6G14510)-RELATED"/>
    <property type="match status" value="1"/>
</dbReference>
<evidence type="ECO:0000313" key="4">
    <source>
        <dbReference type="EMBL" id="TQM66649.1"/>
    </source>
</evidence>
<keyword evidence="1" id="KW-0560">Oxidoreductase</keyword>
<dbReference type="InterPro" id="IPR036188">
    <property type="entry name" value="FAD/NAD-bd_sf"/>
</dbReference>
<dbReference type="EMBL" id="VFPO01000001">
    <property type="protein sequence ID" value="TQM66649.1"/>
    <property type="molecule type" value="Genomic_DNA"/>
</dbReference>
<name>A0A543I7W9_9ACTN</name>
<dbReference type="SUPFAM" id="SSF51905">
    <property type="entry name" value="FAD/NAD(P)-binding domain"/>
    <property type="match status" value="1"/>
</dbReference>
<dbReference type="OrthoDB" id="9782160at2"/>
<dbReference type="GO" id="GO:0004497">
    <property type="term" value="F:monooxygenase activity"/>
    <property type="evidence" value="ECO:0007669"/>
    <property type="project" value="UniProtKB-KW"/>
</dbReference>
<dbReference type="Pfam" id="PF01494">
    <property type="entry name" value="FAD_binding_3"/>
    <property type="match status" value="1"/>
</dbReference>
<accession>A0A543I7W9</accession>
<dbReference type="PANTHER" id="PTHR13789">
    <property type="entry name" value="MONOOXYGENASE"/>
    <property type="match status" value="1"/>
</dbReference>
<dbReference type="AlphaFoldDB" id="A0A543I7W9"/>
<gene>
    <name evidence="4" type="ORF">FHX41_0230</name>
</gene>
<reference evidence="4 5" key="1">
    <citation type="submission" date="2019-06" db="EMBL/GenBank/DDBJ databases">
        <title>Sequencing the genomes of 1000 actinobacteria strains.</title>
        <authorList>
            <person name="Klenk H.-P."/>
        </authorList>
    </citation>
    <scope>NUCLEOTIDE SEQUENCE [LARGE SCALE GENOMIC DNA]</scope>
    <source>
        <strain evidence="4 5">DSM 45043</strain>
    </source>
</reference>
<dbReference type="InterPro" id="IPR050493">
    <property type="entry name" value="FAD-dep_Monooxygenase_BioMet"/>
</dbReference>
<dbReference type="Proteomes" id="UP000316706">
    <property type="component" value="Unassembled WGS sequence"/>
</dbReference>
<evidence type="ECO:0000256" key="2">
    <source>
        <dbReference type="ARBA" id="ARBA00023033"/>
    </source>
</evidence>
<evidence type="ECO:0000256" key="1">
    <source>
        <dbReference type="ARBA" id="ARBA00023002"/>
    </source>
</evidence>
<dbReference type="PRINTS" id="PR00420">
    <property type="entry name" value="RNGMNOXGNASE"/>
</dbReference>
<dbReference type="GO" id="GO:0071949">
    <property type="term" value="F:FAD binding"/>
    <property type="evidence" value="ECO:0007669"/>
    <property type="project" value="InterPro"/>
</dbReference>
<sequence>MTAANTALVIGGGIAGPATAMALRKAGIEATVYEAYPSAADGVGVTLTIAPNGLAALRTIGAEDAVLGLGQPLTRSRMYDGRGGRLGEMPGLAGLPPSRGLWRHELCRALLETAEAQGVRVEYGKRLVDAEDSADGVTARFADGTSETADVLVGADGIRSAVRRLVDPAAPEPHASRLLNFGAAADIAVPADRESAYFVFGARGFFGYWVQPDDRTAWFANLPHERPLSAAEARATSKADWLARLRDLYAEDTPCRDVLAHTKADDLVVLGSMESMPKLPTWHRGRMVLVGDAAHAPSSSTGQGASLAVESAVQLARCLRDLPDARSAFTAYERLRRARVEKVIDRGERTNGSKTLGPVAKKMMKLMMPLMTRTFLSPERMLGAEQRYAIDWDAPVAAPEKAAV</sequence>
<evidence type="ECO:0000259" key="3">
    <source>
        <dbReference type="Pfam" id="PF01494"/>
    </source>
</evidence>
<keyword evidence="5" id="KW-1185">Reference proteome</keyword>
<proteinExistence type="predicted"/>
<dbReference type="Gene3D" id="3.50.50.60">
    <property type="entry name" value="FAD/NAD(P)-binding domain"/>
    <property type="match status" value="1"/>
</dbReference>
<dbReference type="InterPro" id="IPR002938">
    <property type="entry name" value="FAD-bd"/>
</dbReference>
<feature type="domain" description="FAD-binding" evidence="3">
    <location>
        <begin position="7"/>
        <end position="346"/>
    </location>
</feature>
<comment type="caution">
    <text evidence="4">The sequence shown here is derived from an EMBL/GenBank/DDBJ whole genome shotgun (WGS) entry which is preliminary data.</text>
</comment>
<evidence type="ECO:0000313" key="5">
    <source>
        <dbReference type="Proteomes" id="UP000316706"/>
    </source>
</evidence>